<accession>A0A0F3L1V8</accession>
<organism evidence="1 2">
    <name type="scientific">Luteibacter yeojuensis</name>
    <dbReference type="NCBI Taxonomy" id="345309"/>
    <lineage>
        <taxon>Bacteria</taxon>
        <taxon>Pseudomonadati</taxon>
        <taxon>Pseudomonadota</taxon>
        <taxon>Gammaproteobacteria</taxon>
        <taxon>Lysobacterales</taxon>
        <taxon>Rhodanobacteraceae</taxon>
        <taxon>Luteibacter</taxon>
    </lineage>
</organism>
<gene>
    <name evidence="1" type="ORF">VI08_00800</name>
</gene>
<dbReference type="EMBL" id="JZRB01000001">
    <property type="protein sequence ID" value="KJV37381.1"/>
    <property type="molecule type" value="Genomic_DNA"/>
</dbReference>
<name>A0A0F3L1V8_9GAMM</name>
<sequence length="382" mass="42137">MQMPWSFELLALGPDADERAVKRAYAVRLKQVDPGADPVGFARLREAYEHARAWVAHQAAAAATGDTAATVEPAPVQPPPLPLPASAAVRRTDADGPETVAMRLIERFARRVKYGEAAHIAAELQACAAALRREHIDAPFLFERYLIDALASAGIRRRPAVFVAAYAHFGWHEYMHLASLGPAGGWIDSVEQQRQRFETLDPVDKADIRTWLSAHGEGSGPIPDAAALAWPRIRDAIARFPRYLALYISEARAQAWQARFEAADSEQRRAASGAEPYAVRRRTQRGTPRRAVDVRVWVALCAFVFWAMHGILASSQRSVDTPGATAMRHVPGRTEAERTQAFDCMRLVDQIDAPGTLPTVEQAAQAHRCHALLERLQRESAP</sequence>
<comment type="caution">
    <text evidence="1">The sequence shown here is derived from an EMBL/GenBank/DDBJ whole genome shotgun (WGS) entry which is preliminary data.</text>
</comment>
<dbReference type="AlphaFoldDB" id="A0A0F3L1V8"/>
<proteinExistence type="predicted"/>
<dbReference type="RefSeq" id="WP_045827620.1">
    <property type="nucleotide sequence ID" value="NZ_JZRB01000001.1"/>
</dbReference>
<evidence type="ECO:0008006" key="3">
    <source>
        <dbReference type="Google" id="ProtNLM"/>
    </source>
</evidence>
<dbReference type="PATRIC" id="fig|345309.4.peg.164"/>
<reference evidence="1 2" key="1">
    <citation type="submission" date="2015-03" db="EMBL/GenBank/DDBJ databases">
        <title>Draft genome sequence of Luteibacter yeojuensis strain SU11.</title>
        <authorList>
            <person name="Sulaiman J."/>
            <person name="Priya K."/>
            <person name="Chan K.-G."/>
        </authorList>
    </citation>
    <scope>NUCLEOTIDE SEQUENCE [LARGE SCALE GENOMIC DNA]</scope>
    <source>
        <strain evidence="1 2">SU11</strain>
    </source>
</reference>
<dbReference type="OrthoDB" id="9816462at2"/>
<protein>
    <recommendedName>
        <fullName evidence="3">J domain-containing protein</fullName>
    </recommendedName>
</protein>
<dbReference type="Proteomes" id="UP000033651">
    <property type="component" value="Unassembled WGS sequence"/>
</dbReference>
<keyword evidence="2" id="KW-1185">Reference proteome</keyword>
<evidence type="ECO:0000313" key="2">
    <source>
        <dbReference type="Proteomes" id="UP000033651"/>
    </source>
</evidence>
<evidence type="ECO:0000313" key="1">
    <source>
        <dbReference type="EMBL" id="KJV37381.1"/>
    </source>
</evidence>